<evidence type="ECO:0000256" key="2">
    <source>
        <dbReference type="SAM" id="MobiDB-lite"/>
    </source>
</evidence>
<feature type="non-terminal residue" evidence="3">
    <location>
        <position position="73"/>
    </location>
</feature>
<accession>A0A381XVA8</accession>
<gene>
    <name evidence="3" type="ORF">METZ01_LOCUS121588</name>
</gene>
<reference evidence="3" key="1">
    <citation type="submission" date="2018-05" db="EMBL/GenBank/DDBJ databases">
        <authorList>
            <person name="Lanie J.A."/>
            <person name="Ng W.-L."/>
            <person name="Kazmierczak K.M."/>
            <person name="Andrzejewski T.M."/>
            <person name="Davidsen T.M."/>
            <person name="Wayne K.J."/>
            <person name="Tettelin H."/>
            <person name="Glass J.I."/>
            <person name="Rusch D."/>
            <person name="Podicherti R."/>
            <person name="Tsui H.-C.T."/>
            <person name="Winkler M.E."/>
        </authorList>
    </citation>
    <scope>NUCLEOTIDE SEQUENCE</scope>
</reference>
<sequence>MRLRIKVNSSAQSESVRKLDDGSLQVRTQAPASKGKANKRVLELLGEYLDTAPSDLEIVAGHSSPVKHIAVRR</sequence>
<dbReference type="InterPro" id="IPR036591">
    <property type="entry name" value="YggU-like_sf"/>
</dbReference>
<dbReference type="EMBL" id="UINC01016524">
    <property type="protein sequence ID" value="SVA68734.1"/>
    <property type="molecule type" value="Genomic_DNA"/>
</dbReference>
<organism evidence="3">
    <name type="scientific">marine metagenome</name>
    <dbReference type="NCBI Taxonomy" id="408172"/>
    <lineage>
        <taxon>unclassified sequences</taxon>
        <taxon>metagenomes</taxon>
        <taxon>ecological metagenomes</taxon>
    </lineage>
</organism>
<dbReference type="Pfam" id="PF02594">
    <property type="entry name" value="DUF167"/>
    <property type="match status" value="1"/>
</dbReference>
<feature type="region of interest" description="Disordered" evidence="2">
    <location>
        <begin position="1"/>
        <end position="36"/>
    </location>
</feature>
<evidence type="ECO:0000313" key="3">
    <source>
        <dbReference type="EMBL" id="SVA68734.1"/>
    </source>
</evidence>
<dbReference type="InterPro" id="IPR003746">
    <property type="entry name" value="DUF167"/>
</dbReference>
<proteinExistence type="inferred from homology"/>
<evidence type="ECO:0000256" key="1">
    <source>
        <dbReference type="ARBA" id="ARBA00010364"/>
    </source>
</evidence>
<protein>
    <submittedName>
        <fullName evidence="3">Uncharacterized protein</fullName>
    </submittedName>
</protein>
<name>A0A381XVA8_9ZZZZ</name>
<dbReference type="SMART" id="SM01152">
    <property type="entry name" value="DUF167"/>
    <property type="match status" value="1"/>
</dbReference>
<dbReference type="SUPFAM" id="SSF69786">
    <property type="entry name" value="YggU-like"/>
    <property type="match status" value="1"/>
</dbReference>
<dbReference type="AlphaFoldDB" id="A0A381XVA8"/>
<dbReference type="NCBIfam" id="TIGR00251">
    <property type="entry name" value="DUF167 family protein"/>
    <property type="match status" value="1"/>
</dbReference>
<comment type="similarity">
    <text evidence="1">Belongs to the UPF0235 family.</text>
</comment>
<dbReference type="Gene3D" id="3.30.1200.10">
    <property type="entry name" value="YggU-like"/>
    <property type="match status" value="1"/>
</dbReference>